<sequence>MIFVLPMPTSLLRWWRGSAAAGPVVTAATAAPAIDELYRERRLPLVRLAVLMVDDLPTAEDIVQDVFTRLYRRHGTGLDTVADPNAYLVSAVMNAARSALRRRRIARAYLPPRPDPAPAAEDEVLLGTGDREVIRALSRLTTRQRQVIVLRYWSGLSEREIAGTLRITAGTVKSTAHRALTLLRAQLGEK</sequence>
<evidence type="ECO:0000256" key="1">
    <source>
        <dbReference type="ARBA" id="ARBA00010641"/>
    </source>
</evidence>
<dbReference type="SUPFAM" id="SSF88946">
    <property type="entry name" value="Sigma2 domain of RNA polymerase sigma factors"/>
    <property type="match status" value="1"/>
</dbReference>
<organism evidence="8 9">
    <name type="scientific">Actinoplanes siamensis</name>
    <dbReference type="NCBI Taxonomy" id="1223317"/>
    <lineage>
        <taxon>Bacteria</taxon>
        <taxon>Bacillati</taxon>
        <taxon>Actinomycetota</taxon>
        <taxon>Actinomycetes</taxon>
        <taxon>Micromonosporales</taxon>
        <taxon>Micromonosporaceae</taxon>
        <taxon>Actinoplanes</taxon>
    </lineage>
</organism>
<dbReference type="InterPro" id="IPR013324">
    <property type="entry name" value="RNA_pol_sigma_r3/r4-like"/>
</dbReference>
<keyword evidence="2" id="KW-0805">Transcription regulation</keyword>
<dbReference type="Gene3D" id="1.10.10.10">
    <property type="entry name" value="Winged helix-like DNA-binding domain superfamily/Winged helix DNA-binding domain"/>
    <property type="match status" value="1"/>
</dbReference>
<evidence type="ECO:0000256" key="2">
    <source>
        <dbReference type="ARBA" id="ARBA00023015"/>
    </source>
</evidence>
<feature type="domain" description="RNA polymerase sigma-70 region 2" evidence="6">
    <location>
        <begin position="37"/>
        <end position="104"/>
    </location>
</feature>
<dbReference type="InterPro" id="IPR039425">
    <property type="entry name" value="RNA_pol_sigma-70-like"/>
</dbReference>
<proteinExistence type="inferred from homology"/>
<dbReference type="Pfam" id="PF04542">
    <property type="entry name" value="Sigma70_r2"/>
    <property type="match status" value="1"/>
</dbReference>
<evidence type="ECO:0000313" key="9">
    <source>
        <dbReference type="Proteomes" id="UP000629619"/>
    </source>
</evidence>
<dbReference type="PANTHER" id="PTHR43133">
    <property type="entry name" value="RNA POLYMERASE ECF-TYPE SIGMA FACTO"/>
    <property type="match status" value="1"/>
</dbReference>
<evidence type="ECO:0000259" key="7">
    <source>
        <dbReference type="Pfam" id="PF08281"/>
    </source>
</evidence>
<evidence type="ECO:0000256" key="3">
    <source>
        <dbReference type="ARBA" id="ARBA00023082"/>
    </source>
</evidence>
<keyword evidence="9" id="KW-1185">Reference proteome</keyword>
<dbReference type="Proteomes" id="UP000629619">
    <property type="component" value="Unassembled WGS sequence"/>
</dbReference>
<dbReference type="InterPro" id="IPR036388">
    <property type="entry name" value="WH-like_DNA-bd_sf"/>
</dbReference>
<dbReference type="Pfam" id="PF08281">
    <property type="entry name" value="Sigma70_r4_2"/>
    <property type="match status" value="1"/>
</dbReference>
<evidence type="ECO:0000256" key="5">
    <source>
        <dbReference type="ARBA" id="ARBA00023163"/>
    </source>
</evidence>
<dbReference type="EMBL" id="BOMW01000002">
    <property type="protein sequence ID" value="GIF02567.1"/>
    <property type="molecule type" value="Genomic_DNA"/>
</dbReference>
<dbReference type="InterPro" id="IPR013249">
    <property type="entry name" value="RNA_pol_sigma70_r4_t2"/>
</dbReference>
<reference evidence="8" key="1">
    <citation type="submission" date="2021-01" db="EMBL/GenBank/DDBJ databases">
        <title>Whole genome shotgun sequence of Actinoplanes siamensis NBRC 109076.</title>
        <authorList>
            <person name="Komaki H."/>
            <person name="Tamura T."/>
        </authorList>
    </citation>
    <scope>NUCLEOTIDE SEQUENCE</scope>
    <source>
        <strain evidence="8">NBRC 109076</strain>
    </source>
</reference>
<feature type="domain" description="RNA polymerase sigma factor 70 region 4 type 2" evidence="7">
    <location>
        <begin position="131"/>
        <end position="182"/>
    </location>
</feature>
<dbReference type="InterPro" id="IPR013325">
    <property type="entry name" value="RNA_pol_sigma_r2"/>
</dbReference>
<dbReference type="GO" id="GO:0006352">
    <property type="term" value="P:DNA-templated transcription initiation"/>
    <property type="evidence" value="ECO:0007669"/>
    <property type="project" value="InterPro"/>
</dbReference>
<dbReference type="SUPFAM" id="SSF88659">
    <property type="entry name" value="Sigma3 and sigma4 domains of RNA polymerase sigma factors"/>
    <property type="match status" value="1"/>
</dbReference>
<dbReference type="InterPro" id="IPR007627">
    <property type="entry name" value="RNA_pol_sigma70_r2"/>
</dbReference>
<dbReference type="GO" id="GO:0016987">
    <property type="term" value="F:sigma factor activity"/>
    <property type="evidence" value="ECO:0007669"/>
    <property type="project" value="UniProtKB-KW"/>
</dbReference>
<keyword evidence="5" id="KW-0804">Transcription</keyword>
<keyword evidence="3" id="KW-0731">Sigma factor</keyword>
<dbReference type="PANTHER" id="PTHR43133:SF50">
    <property type="entry name" value="ECF RNA POLYMERASE SIGMA FACTOR SIGM"/>
    <property type="match status" value="1"/>
</dbReference>
<dbReference type="NCBIfam" id="TIGR02937">
    <property type="entry name" value="sigma70-ECF"/>
    <property type="match status" value="1"/>
</dbReference>
<comment type="caution">
    <text evidence="8">The sequence shown here is derived from an EMBL/GenBank/DDBJ whole genome shotgun (WGS) entry which is preliminary data.</text>
</comment>
<gene>
    <name evidence="8" type="ORF">Asi03nite_01050</name>
</gene>
<evidence type="ECO:0000256" key="4">
    <source>
        <dbReference type="ARBA" id="ARBA00023125"/>
    </source>
</evidence>
<dbReference type="Gene3D" id="1.10.1740.10">
    <property type="match status" value="1"/>
</dbReference>
<protein>
    <submittedName>
        <fullName evidence="8">RNA polymerase sigma24 factor</fullName>
    </submittedName>
</protein>
<dbReference type="CDD" id="cd06171">
    <property type="entry name" value="Sigma70_r4"/>
    <property type="match status" value="1"/>
</dbReference>
<dbReference type="AlphaFoldDB" id="A0A919KDI7"/>
<comment type="similarity">
    <text evidence="1">Belongs to the sigma-70 factor family. ECF subfamily.</text>
</comment>
<evidence type="ECO:0000259" key="6">
    <source>
        <dbReference type="Pfam" id="PF04542"/>
    </source>
</evidence>
<evidence type="ECO:0000313" key="8">
    <source>
        <dbReference type="EMBL" id="GIF02567.1"/>
    </source>
</evidence>
<dbReference type="InterPro" id="IPR014284">
    <property type="entry name" value="RNA_pol_sigma-70_dom"/>
</dbReference>
<name>A0A919KDI7_9ACTN</name>
<accession>A0A919KDI7</accession>
<keyword evidence="4" id="KW-0238">DNA-binding</keyword>
<dbReference type="GO" id="GO:0003677">
    <property type="term" value="F:DNA binding"/>
    <property type="evidence" value="ECO:0007669"/>
    <property type="project" value="UniProtKB-KW"/>
</dbReference>